<evidence type="ECO:0000259" key="3">
    <source>
        <dbReference type="Pfam" id="PF13962"/>
    </source>
</evidence>
<proteinExistence type="predicted"/>
<dbReference type="SMART" id="SM00248">
    <property type="entry name" value="ANK"/>
    <property type="match status" value="3"/>
</dbReference>
<dbReference type="InterPro" id="IPR036770">
    <property type="entry name" value="Ankyrin_rpt-contain_sf"/>
</dbReference>
<accession>A0A5N6PJG9</accession>
<organism evidence="4 5">
    <name type="scientific">Mikania micrantha</name>
    <name type="common">bitter vine</name>
    <dbReference type="NCBI Taxonomy" id="192012"/>
    <lineage>
        <taxon>Eukaryota</taxon>
        <taxon>Viridiplantae</taxon>
        <taxon>Streptophyta</taxon>
        <taxon>Embryophyta</taxon>
        <taxon>Tracheophyta</taxon>
        <taxon>Spermatophyta</taxon>
        <taxon>Magnoliopsida</taxon>
        <taxon>eudicotyledons</taxon>
        <taxon>Gunneridae</taxon>
        <taxon>Pentapetalae</taxon>
        <taxon>asterids</taxon>
        <taxon>campanulids</taxon>
        <taxon>Asterales</taxon>
        <taxon>Asteraceae</taxon>
        <taxon>Asteroideae</taxon>
        <taxon>Heliantheae alliance</taxon>
        <taxon>Eupatorieae</taxon>
        <taxon>Mikania</taxon>
    </lineage>
</organism>
<keyword evidence="1" id="KW-0040">ANK repeat</keyword>
<feature type="transmembrane region" description="Helical" evidence="2">
    <location>
        <begin position="459"/>
        <end position="477"/>
    </location>
</feature>
<dbReference type="Proteomes" id="UP000326396">
    <property type="component" value="Linkage Group LG12"/>
</dbReference>
<dbReference type="PANTHER" id="PTHR24177">
    <property type="entry name" value="CASKIN"/>
    <property type="match status" value="1"/>
</dbReference>
<sequence length="562" mass="63373">MLQTSNGPPIDAVEKLHEAILARNNREFIAILEDKIVALRDRITINGNTALHMAVGVSNNKCFLRKMLNLARKDNQQALDMRNSEGSTLLHVAAIVGNTNAAKMLVERNQNLLYEKDNEGQTPLDRAVSNMQAHTSIYLLDHYSVTSDLENGEMFDGTEIVVNIISSKDYVLAYKMRRYIKDLDIVLMAIAQNFPPEVPDLADVLRNTLQAYKNAKLLVHFTCDLIRTSTTMYTTYTNVIFEATRQDAVEAVKEIVSRLPNAIWTINEDGHDIIQLAVINRSRKVYRLLYRMSKLKIMNTTIQFPFKKNLLHLAARLAPENKIKHAYGPALQMQLELQWFKEVERFVSPLNVNQKNSFGETPQMVFTNEHKKLRTEGEKWLKETACSYTIIAALITTIMFAAAITVPGGNKQDSGIPMFTNVNNFTLFAILDGISFVTSATSLIMFLSILTDRFYEQDFLFILPLKLAIAIIARFNIGGNTTNVNISLLKILIVDAFNAHFDTIKIASSRFSWHCARQLFVDSDADPSSRFINKGSGVVRIGRLKGRRPVDVQGKLGFGYAL</sequence>
<dbReference type="InterPro" id="IPR002110">
    <property type="entry name" value="Ankyrin_rpt"/>
</dbReference>
<feature type="transmembrane region" description="Helical" evidence="2">
    <location>
        <begin position="385"/>
        <end position="405"/>
    </location>
</feature>
<reference evidence="4 5" key="1">
    <citation type="submission" date="2019-05" db="EMBL/GenBank/DDBJ databases">
        <title>Mikania micrantha, genome provides insights into the molecular mechanism of rapid growth.</title>
        <authorList>
            <person name="Liu B."/>
        </authorList>
    </citation>
    <scope>NUCLEOTIDE SEQUENCE [LARGE SCALE GENOMIC DNA]</scope>
    <source>
        <strain evidence="4">NLD-2019</strain>
        <tissue evidence="4">Leaf</tissue>
    </source>
</reference>
<dbReference type="InterPro" id="IPR026961">
    <property type="entry name" value="PGG_dom"/>
</dbReference>
<protein>
    <recommendedName>
        <fullName evidence="3">PGG domain-containing protein</fullName>
    </recommendedName>
</protein>
<dbReference type="Gene3D" id="1.25.40.20">
    <property type="entry name" value="Ankyrin repeat-containing domain"/>
    <property type="match status" value="1"/>
</dbReference>
<dbReference type="AlphaFoldDB" id="A0A5N6PJG9"/>
<evidence type="ECO:0000256" key="2">
    <source>
        <dbReference type="SAM" id="Phobius"/>
    </source>
</evidence>
<feature type="repeat" description="ANK" evidence="1">
    <location>
        <begin position="85"/>
        <end position="117"/>
    </location>
</feature>
<keyword evidence="2" id="KW-0472">Membrane</keyword>
<dbReference type="EMBL" id="SZYD01000004">
    <property type="protein sequence ID" value="KAD6454880.1"/>
    <property type="molecule type" value="Genomic_DNA"/>
</dbReference>
<evidence type="ECO:0000313" key="5">
    <source>
        <dbReference type="Proteomes" id="UP000326396"/>
    </source>
</evidence>
<keyword evidence="5" id="KW-1185">Reference proteome</keyword>
<feature type="domain" description="PGG" evidence="3">
    <location>
        <begin position="378"/>
        <end position="469"/>
    </location>
</feature>
<evidence type="ECO:0000313" key="4">
    <source>
        <dbReference type="EMBL" id="KAD6454880.1"/>
    </source>
</evidence>
<name>A0A5N6PJG9_9ASTR</name>
<dbReference type="GO" id="GO:0016020">
    <property type="term" value="C:membrane"/>
    <property type="evidence" value="ECO:0007669"/>
    <property type="project" value="TreeGrafter"/>
</dbReference>
<dbReference type="PROSITE" id="PS50088">
    <property type="entry name" value="ANK_REPEAT"/>
    <property type="match status" value="1"/>
</dbReference>
<dbReference type="PANTHER" id="PTHR24177:SF474">
    <property type="entry name" value="ANKYRIN REPEAT-CONTAINING DOMAIN, PGG DOMAIN, ANKYRIN REPEAT-CONTAINING DOMAIN SUPERFAMILY"/>
    <property type="match status" value="1"/>
</dbReference>
<comment type="caution">
    <text evidence="4">The sequence shown here is derived from an EMBL/GenBank/DDBJ whole genome shotgun (WGS) entry which is preliminary data.</text>
</comment>
<dbReference type="Pfam" id="PF13962">
    <property type="entry name" value="PGG"/>
    <property type="match status" value="1"/>
</dbReference>
<dbReference type="OrthoDB" id="1652385at2759"/>
<dbReference type="SUPFAM" id="SSF48403">
    <property type="entry name" value="Ankyrin repeat"/>
    <property type="match status" value="1"/>
</dbReference>
<gene>
    <name evidence="4" type="ORF">E3N88_09586</name>
</gene>
<keyword evidence="2" id="KW-0812">Transmembrane</keyword>
<keyword evidence="2" id="KW-1133">Transmembrane helix</keyword>
<evidence type="ECO:0000256" key="1">
    <source>
        <dbReference type="PROSITE-ProRule" id="PRU00023"/>
    </source>
</evidence>
<feature type="transmembrane region" description="Helical" evidence="2">
    <location>
        <begin position="425"/>
        <end position="447"/>
    </location>
</feature>
<dbReference type="PROSITE" id="PS50297">
    <property type="entry name" value="ANK_REP_REGION"/>
    <property type="match status" value="1"/>
</dbReference>
<dbReference type="Pfam" id="PF12796">
    <property type="entry name" value="Ank_2"/>
    <property type="match status" value="1"/>
</dbReference>